<reference evidence="1 2" key="1">
    <citation type="journal article" date="2016" name="Sci. Rep.">
        <title>Draft genome sequencing and secretome analysis of fungal phytopathogen Ascochyta rabiei provides insight into the necrotrophic effector repertoire.</title>
        <authorList>
            <person name="Verma S."/>
            <person name="Gazara R.K."/>
            <person name="Nizam S."/>
            <person name="Parween S."/>
            <person name="Chattopadhyay D."/>
            <person name="Verma P.K."/>
        </authorList>
    </citation>
    <scope>NUCLEOTIDE SEQUENCE [LARGE SCALE GENOMIC DNA]</scope>
    <source>
        <strain evidence="1 2">ArDII</strain>
    </source>
</reference>
<dbReference type="AlphaFoldDB" id="A0A163I2Q5"/>
<evidence type="ECO:0000313" key="2">
    <source>
        <dbReference type="Proteomes" id="UP000076837"/>
    </source>
</evidence>
<evidence type="ECO:0000313" key="1">
    <source>
        <dbReference type="EMBL" id="KZM25576.1"/>
    </source>
</evidence>
<comment type="caution">
    <text evidence="1">The sequence shown here is derived from an EMBL/GenBank/DDBJ whole genome shotgun (WGS) entry which is preliminary data.</text>
</comment>
<gene>
    <name evidence="1" type="ORF">ST47_g3331</name>
</gene>
<accession>A0A163I2Q5</accession>
<dbReference type="EMBL" id="JYNV01000124">
    <property type="protein sequence ID" value="KZM25576.1"/>
    <property type="molecule type" value="Genomic_DNA"/>
</dbReference>
<dbReference type="Proteomes" id="UP000076837">
    <property type="component" value="Unassembled WGS sequence"/>
</dbReference>
<keyword evidence="2" id="KW-1185">Reference proteome</keyword>
<protein>
    <submittedName>
        <fullName evidence="1">Uncharacterized protein</fullName>
    </submittedName>
</protein>
<organism evidence="1 2">
    <name type="scientific">Didymella rabiei</name>
    <name type="common">Chickpea ascochyta blight fungus</name>
    <name type="synonym">Mycosphaerella rabiei</name>
    <dbReference type="NCBI Taxonomy" id="5454"/>
    <lineage>
        <taxon>Eukaryota</taxon>
        <taxon>Fungi</taxon>
        <taxon>Dikarya</taxon>
        <taxon>Ascomycota</taxon>
        <taxon>Pezizomycotina</taxon>
        <taxon>Dothideomycetes</taxon>
        <taxon>Pleosporomycetidae</taxon>
        <taxon>Pleosporales</taxon>
        <taxon>Pleosporineae</taxon>
        <taxon>Didymellaceae</taxon>
        <taxon>Ascochyta</taxon>
    </lineage>
</organism>
<proteinExistence type="predicted"/>
<sequence>MAPPQSACISAEDLTKFAFSNMEQDLDFLTRADCLTGSEIGQTYETGCKPIGTPQDVLDVFFQDGSYFVKVAIHRVYEATDLPPRTVREFLPHVFEVGKFKRTFSISEHGLVMDQINEKIEELESHKMKDKAKDFVWKQRLAEWLGHLLVCLPSRCPASPRQDGTKRRESITSNGCDSKICSDGSLANHKLARQNPVKVEQCR</sequence>
<name>A0A163I2Q5_DIDRA</name>